<evidence type="ECO:0000313" key="1">
    <source>
        <dbReference type="EMBL" id="TLV03768.1"/>
    </source>
</evidence>
<gene>
    <name evidence="1" type="ORF">FEN17_09290</name>
</gene>
<comment type="caution">
    <text evidence="1">The sequence shown here is derived from an EMBL/GenBank/DDBJ whole genome shotgun (WGS) entry which is preliminary data.</text>
</comment>
<organism evidence="1 2">
    <name type="scientific">Dyadobacter luticola</name>
    <dbReference type="NCBI Taxonomy" id="1979387"/>
    <lineage>
        <taxon>Bacteria</taxon>
        <taxon>Pseudomonadati</taxon>
        <taxon>Bacteroidota</taxon>
        <taxon>Cytophagia</taxon>
        <taxon>Cytophagales</taxon>
        <taxon>Spirosomataceae</taxon>
        <taxon>Dyadobacter</taxon>
    </lineage>
</organism>
<keyword evidence="2" id="KW-1185">Reference proteome</keyword>
<proteinExistence type="predicted"/>
<dbReference type="AlphaFoldDB" id="A0A5R9L5Q1"/>
<accession>A0A5R9L5Q1</accession>
<reference evidence="1 2" key="1">
    <citation type="submission" date="2019-05" db="EMBL/GenBank/DDBJ databases">
        <authorList>
            <person name="Qu J.-H."/>
        </authorList>
    </citation>
    <scope>NUCLEOTIDE SEQUENCE [LARGE SCALE GENOMIC DNA]</scope>
    <source>
        <strain evidence="1 2">T17</strain>
    </source>
</reference>
<dbReference type="OrthoDB" id="679082at2"/>
<dbReference type="RefSeq" id="WP_138364978.1">
    <property type="nucleotide sequence ID" value="NZ_VCEJ01000002.1"/>
</dbReference>
<dbReference type="Proteomes" id="UP000306402">
    <property type="component" value="Unassembled WGS sequence"/>
</dbReference>
<protein>
    <submittedName>
        <fullName evidence="1">Uncharacterized protein</fullName>
    </submittedName>
</protein>
<name>A0A5R9L5Q1_9BACT</name>
<sequence length="116" mass="13438">MRTKLEIRLDEGIRKLRLETFEKGFPFMIHDQEIAGEGFILEYPAGTMKLMKLAANNQDIVEIRSFNSTEIDQIRKRHNLSFPNIPELSLHPDRMMPIKNLPLLKSSIPTINISFS</sequence>
<evidence type="ECO:0000313" key="2">
    <source>
        <dbReference type="Proteomes" id="UP000306402"/>
    </source>
</evidence>
<dbReference type="EMBL" id="VCEJ01000002">
    <property type="protein sequence ID" value="TLV03768.1"/>
    <property type="molecule type" value="Genomic_DNA"/>
</dbReference>